<dbReference type="InterPro" id="IPR003607">
    <property type="entry name" value="HD/PDEase_dom"/>
</dbReference>
<keyword evidence="6" id="KW-1185">Reference proteome</keyword>
<dbReference type="NCBIfam" id="TIGR00277">
    <property type="entry name" value="HDIG"/>
    <property type="match status" value="1"/>
</dbReference>
<evidence type="ECO:0000313" key="6">
    <source>
        <dbReference type="Proteomes" id="UP001217044"/>
    </source>
</evidence>
<feature type="domain" description="HD" evidence="3">
    <location>
        <begin position="417"/>
        <end position="541"/>
    </location>
</feature>
<dbReference type="EC" id="2.7.7.65" evidence="5"/>
<keyword evidence="5" id="KW-0808">Transferase</keyword>
<dbReference type="InterPro" id="IPR006674">
    <property type="entry name" value="HD_domain"/>
</dbReference>
<dbReference type="Gene3D" id="1.10.3210.10">
    <property type="entry name" value="Hypothetical protein af1432"/>
    <property type="match status" value="1"/>
</dbReference>
<dbReference type="PROSITE" id="PS51832">
    <property type="entry name" value="HD_GYP"/>
    <property type="match status" value="1"/>
</dbReference>
<feature type="domain" description="HD-GYP" evidence="4">
    <location>
        <begin position="395"/>
        <end position="592"/>
    </location>
</feature>
<dbReference type="SMART" id="SM00028">
    <property type="entry name" value="TPR"/>
    <property type="match status" value="11"/>
</dbReference>
<dbReference type="Pfam" id="PF00990">
    <property type="entry name" value="GGDEF"/>
    <property type="match status" value="1"/>
</dbReference>
<dbReference type="Gene3D" id="1.25.40.10">
    <property type="entry name" value="Tetratricopeptide repeat domain"/>
    <property type="match status" value="4"/>
</dbReference>
<dbReference type="PROSITE" id="PS50887">
    <property type="entry name" value="GGDEF"/>
    <property type="match status" value="1"/>
</dbReference>
<dbReference type="CDD" id="cd01949">
    <property type="entry name" value="GGDEF"/>
    <property type="match status" value="1"/>
</dbReference>
<dbReference type="InterPro" id="IPR006675">
    <property type="entry name" value="HDIG_dom"/>
</dbReference>
<keyword evidence="5" id="KW-0548">Nucleotidyltransferase</keyword>
<gene>
    <name evidence="5" type="ORF">M8445_12190</name>
</gene>
<proteinExistence type="predicted"/>
<dbReference type="PANTHER" id="PTHR45228:SF8">
    <property type="entry name" value="TWO-COMPONENT RESPONSE REGULATOR-RELATED"/>
    <property type="match status" value="1"/>
</dbReference>
<dbReference type="InterPro" id="IPR052020">
    <property type="entry name" value="Cyclic_di-GMP/3'3'-cGAMP_PDE"/>
</dbReference>
<evidence type="ECO:0000256" key="1">
    <source>
        <dbReference type="SAM" id="MobiDB-lite"/>
    </source>
</evidence>
<protein>
    <submittedName>
        <fullName evidence="5">Diguanylate cyclase</fullName>
        <ecNumber evidence="5">2.7.7.65</ecNumber>
    </submittedName>
</protein>
<dbReference type="Pfam" id="PF13487">
    <property type="entry name" value="HD_5"/>
    <property type="match status" value="1"/>
</dbReference>
<dbReference type="SUPFAM" id="SSF109604">
    <property type="entry name" value="HD-domain/PDEase-like"/>
    <property type="match status" value="1"/>
</dbReference>
<reference evidence="5 6" key="1">
    <citation type="submission" date="2022-12" db="EMBL/GenBank/DDBJ databases">
        <title>Genome Sequence of Deinococcus aquaticus Type Strain PB314.</title>
        <authorList>
            <person name="Albert C."/>
            <person name="Hill J."/>
            <person name="Boren L."/>
            <person name="Scholz-Ng S."/>
            <person name="Fatema N."/>
            <person name="Grosso R."/>
            <person name="Soboslay E."/>
            <person name="Tuohy J."/>
        </authorList>
    </citation>
    <scope>NUCLEOTIDE SEQUENCE [LARGE SCALE GENOMIC DNA]</scope>
    <source>
        <strain evidence="5 6">PB-314</strain>
    </source>
</reference>
<organism evidence="5 6">
    <name type="scientific">Deinococcus aquaticus</name>
    <dbReference type="NCBI Taxonomy" id="328692"/>
    <lineage>
        <taxon>Bacteria</taxon>
        <taxon>Thermotogati</taxon>
        <taxon>Deinococcota</taxon>
        <taxon>Deinococci</taxon>
        <taxon>Deinococcales</taxon>
        <taxon>Deinococcaceae</taxon>
        <taxon>Deinococcus</taxon>
    </lineage>
</organism>
<dbReference type="PROSITE" id="PS51831">
    <property type="entry name" value="HD"/>
    <property type="match status" value="1"/>
</dbReference>
<dbReference type="RefSeq" id="WP_273988021.1">
    <property type="nucleotide sequence ID" value="NZ_BAABQT010000003.1"/>
</dbReference>
<feature type="domain" description="GGDEF" evidence="2">
    <location>
        <begin position="1025"/>
        <end position="1157"/>
    </location>
</feature>
<feature type="region of interest" description="Disordered" evidence="1">
    <location>
        <begin position="1"/>
        <end position="23"/>
    </location>
</feature>
<sequence length="1160" mass="127895">MTGNAPTPPVAVSDPHPGGPLTDLHAHAERCAALSELAHPDALTGLLHAATDYVNAAHTAGNEAAEIEALSLLASAAQRGGQLRLAVESQQRELDLRARSGDRAGQAHCLNNIGMLHANLGAHADALAALHGCQQLCDQYQELPDELRGACSVNIAHSFLLMGQPTHALTFLQPGLDTARRCGDLQTELAALGILGLAHNDLNDTDQAARTLLGAIELARTHDQTPHLIDLFDNLGQVHLQLGDAPQAETMFRQSLYWAEATGDVHGRVNALLSLGRAAFGRQDTQAALTQLQSALQQARQHDLNASALTILTTLVHGLEEQGRPADAYPFLRALRELERQLFSEDSERQVQSLRSQFEAERARHDADVYRQLNETAQHARLQAEETVRVRTAELEAVQIEIVTRLGMAAEYRDDRTGQHTRRVGELSGQLAQMMGLPPEEVDLIRWAARLHDIGKIGVSDDILLKASPYTPEEFERMKLHTVIGAKVLEGSTSRLLRMAEEIARTHHERWDGGGYPRRLSGTDIPMSGRIVAVADVFDALTSERPYKEAWTVTAALEEMQRGSGTQFDPDIVERLIMMVTSNQPELKPMLAPRLHPDLHPPAPTAPATSEDCQEAQQLIEQAWSIRQSDPKGGALIAPRALDAARRCGNDLILGLAQRTSGFYCFMAGQYEEALTHLAQGMDIGILCDNRALQADCANFTAAVYSNLQEYEKAADHLAVVLRIAREDHDRLREAHALHNLSNLYYYNRDHAKAMELAQDGLELYSSLNHVSGMAFALSMQATIAFDLGQPERAAQAAQAAITHAEHAGNLEVGTIALATAGRAIAQLGNVQEGIALLQQAIRDAQTHNLTIPQAEHHLELGRVLQNTGDFKGAREHYGHSLALAEPLASKDIMMNTYLQLSELCAAEGRHQEAFDLYRRHHDVEREIHSLAAALKTRALMTQLEVERVKSEAQIYRLKTIELASANEALERVNTEKSGLVNMLEEQSRLLERQLSEDGLTGLFNRRHVEGVLQHEFLHGRVTQAPLCVAMADIDHFKQINDQFSHLVGDQVLRMVAALFQNAVRPSDSVGRYGGEEFLFVFPNTTTEQGQRICERVRELVNVYDWSQIHPSLTVSLSMGVATDPRVPNHERLVSLADEQLYRAKRSGRNRVCALLEAEH</sequence>
<evidence type="ECO:0000259" key="2">
    <source>
        <dbReference type="PROSITE" id="PS50887"/>
    </source>
</evidence>
<evidence type="ECO:0000259" key="4">
    <source>
        <dbReference type="PROSITE" id="PS51832"/>
    </source>
</evidence>
<dbReference type="PANTHER" id="PTHR45228">
    <property type="entry name" value="CYCLIC DI-GMP PHOSPHODIESTERASE TM_0186-RELATED"/>
    <property type="match status" value="1"/>
</dbReference>
<dbReference type="Pfam" id="PF17874">
    <property type="entry name" value="TPR_MalT"/>
    <property type="match status" value="1"/>
</dbReference>
<name>A0ABY7V000_9DEIO</name>
<dbReference type="InterPro" id="IPR041617">
    <property type="entry name" value="TPR_MalT"/>
</dbReference>
<dbReference type="InterPro" id="IPR043128">
    <property type="entry name" value="Rev_trsase/Diguanyl_cyclase"/>
</dbReference>
<dbReference type="SMART" id="SM00471">
    <property type="entry name" value="HDc"/>
    <property type="match status" value="1"/>
</dbReference>
<dbReference type="InterPro" id="IPR011990">
    <property type="entry name" value="TPR-like_helical_dom_sf"/>
</dbReference>
<evidence type="ECO:0000313" key="5">
    <source>
        <dbReference type="EMBL" id="WDA58100.1"/>
    </source>
</evidence>
<dbReference type="SUPFAM" id="SSF48452">
    <property type="entry name" value="TPR-like"/>
    <property type="match status" value="4"/>
</dbReference>
<dbReference type="NCBIfam" id="TIGR00254">
    <property type="entry name" value="GGDEF"/>
    <property type="match status" value="1"/>
</dbReference>
<dbReference type="GO" id="GO:0052621">
    <property type="term" value="F:diguanylate cyclase activity"/>
    <property type="evidence" value="ECO:0007669"/>
    <property type="project" value="UniProtKB-EC"/>
</dbReference>
<dbReference type="SUPFAM" id="SSF55073">
    <property type="entry name" value="Nucleotide cyclase"/>
    <property type="match status" value="1"/>
</dbReference>
<dbReference type="CDD" id="cd00077">
    <property type="entry name" value="HDc"/>
    <property type="match status" value="1"/>
</dbReference>
<dbReference type="InterPro" id="IPR019734">
    <property type="entry name" value="TPR_rpt"/>
</dbReference>
<dbReference type="InterPro" id="IPR000160">
    <property type="entry name" value="GGDEF_dom"/>
</dbReference>
<accession>A0ABY7V000</accession>
<dbReference type="EMBL" id="CP115165">
    <property type="protein sequence ID" value="WDA58100.1"/>
    <property type="molecule type" value="Genomic_DNA"/>
</dbReference>
<dbReference type="SMART" id="SM00267">
    <property type="entry name" value="GGDEF"/>
    <property type="match status" value="1"/>
</dbReference>
<dbReference type="Gene3D" id="3.30.70.270">
    <property type="match status" value="1"/>
</dbReference>
<dbReference type="InterPro" id="IPR029787">
    <property type="entry name" value="Nucleotide_cyclase"/>
</dbReference>
<dbReference type="Pfam" id="PF13424">
    <property type="entry name" value="TPR_12"/>
    <property type="match status" value="1"/>
</dbReference>
<evidence type="ECO:0000259" key="3">
    <source>
        <dbReference type="PROSITE" id="PS51831"/>
    </source>
</evidence>
<dbReference type="Proteomes" id="UP001217044">
    <property type="component" value="Chromosome"/>
</dbReference>
<dbReference type="InterPro" id="IPR037522">
    <property type="entry name" value="HD_GYP_dom"/>
</dbReference>